<sequence>INLIVNLEDQTPQIDTKCIICKQFMIRPYKLNPCNHHICIECSESFMDCCPSCGQIIISIDFDNVLQSKLLELTTICECSKIMSIKQFIEHNKTCEQSLVVCPNGCGAHISNKNKQNHLEQECELRMVSCEYCGMIMSQNQLQQHFVSCQKFVITCEKCGQQHDRYVDHQKVCQEAEVQCQICNEIMLRKNLQEHQNNPQNLGSHLINIFTMVQQSTFMFNQVINSITQRIGQIEQKLSKTPSRPESEKLESRKASLNTIPQEIVQPIQSQPEIRTSLRYIPNLQDIGTNRLESIQMIFPDEMVANNLYEITTIPPNTKCHLEIEDQLTSRQIQIKPTVNKNQVYFQVILPGGNYKVQLKNGDQLCDEQDFEVTYQQFLQSPFQIGESLERIVMHSVGVDIPKRAYVQLSQADQQKFYFKINKANCLVGFGITKENTRRLNNFELVTQSGTHITKVKRSVTQKQVPFSFQAGDTVQVHIKDNAIQISKVGDQIAWQHTWDPDMKLFVEVADGEVILQ</sequence>
<evidence type="ECO:0000256" key="4">
    <source>
        <dbReference type="PROSITE-ProRule" id="PRU00207"/>
    </source>
</evidence>
<reference evidence="8" key="1">
    <citation type="submission" date="2015-07" db="EMBL/GenBank/DDBJ databases">
        <title>Adaptation to a free-living lifestyle via gene acquisitions in the diplomonad Trepomonas sp. PC1.</title>
        <authorList>
            <person name="Xu F."/>
            <person name="Jerlstrom-Hultqvist J."/>
            <person name="Kolisko M."/>
            <person name="Simpson A.G.B."/>
            <person name="Roger A.J."/>
            <person name="Svard S.G."/>
            <person name="Andersson J.O."/>
        </authorList>
    </citation>
    <scope>NUCLEOTIDE SEQUENCE</scope>
    <source>
        <strain evidence="8">PC1</strain>
    </source>
</reference>
<proteinExistence type="predicted"/>
<dbReference type="PROSITE" id="PS50089">
    <property type="entry name" value="ZF_RING_2"/>
    <property type="match status" value="1"/>
</dbReference>
<evidence type="ECO:0000256" key="2">
    <source>
        <dbReference type="ARBA" id="ARBA00022771"/>
    </source>
</evidence>
<keyword evidence="3 4" id="KW-0862">Zinc</keyword>
<evidence type="ECO:0000256" key="3">
    <source>
        <dbReference type="ARBA" id="ARBA00022833"/>
    </source>
</evidence>
<name>A0A146K8Y3_9EUKA</name>
<dbReference type="PANTHER" id="PTHR10131:SF94">
    <property type="entry name" value="TNF RECEPTOR-ASSOCIATED FACTOR 4"/>
    <property type="match status" value="1"/>
</dbReference>
<feature type="domain" description="TRAF-type" evidence="7">
    <location>
        <begin position="91"/>
        <end position="143"/>
    </location>
</feature>
<dbReference type="AlphaFoldDB" id="A0A146K8Y3"/>
<evidence type="ECO:0000256" key="1">
    <source>
        <dbReference type="ARBA" id="ARBA00022723"/>
    </source>
</evidence>
<feature type="non-terminal residue" evidence="8">
    <location>
        <position position="1"/>
    </location>
</feature>
<dbReference type="PANTHER" id="PTHR10131">
    <property type="entry name" value="TNF RECEPTOR ASSOCIATED FACTOR"/>
    <property type="match status" value="1"/>
</dbReference>
<evidence type="ECO:0000259" key="7">
    <source>
        <dbReference type="PROSITE" id="PS50145"/>
    </source>
</evidence>
<protein>
    <submittedName>
        <fullName evidence="8">Uncharacterized protein</fullName>
    </submittedName>
</protein>
<dbReference type="InterPro" id="IPR001841">
    <property type="entry name" value="Znf_RING"/>
</dbReference>
<accession>A0A146K8Y3</accession>
<dbReference type="Pfam" id="PF02176">
    <property type="entry name" value="zf-TRAF"/>
    <property type="match status" value="1"/>
</dbReference>
<feature type="zinc finger region" description="TRAF-type" evidence="4">
    <location>
        <begin position="91"/>
        <end position="143"/>
    </location>
</feature>
<organism evidence="8">
    <name type="scientific">Trepomonas sp. PC1</name>
    <dbReference type="NCBI Taxonomy" id="1076344"/>
    <lineage>
        <taxon>Eukaryota</taxon>
        <taxon>Metamonada</taxon>
        <taxon>Diplomonadida</taxon>
        <taxon>Hexamitidae</taxon>
        <taxon>Hexamitinae</taxon>
        <taxon>Trepomonas</taxon>
    </lineage>
</organism>
<dbReference type="EMBL" id="GDID01003333">
    <property type="protein sequence ID" value="JAP93273.1"/>
    <property type="molecule type" value="Transcribed_RNA"/>
</dbReference>
<feature type="region of interest" description="Disordered" evidence="5">
    <location>
        <begin position="236"/>
        <end position="255"/>
    </location>
</feature>
<evidence type="ECO:0000259" key="6">
    <source>
        <dbReference type="PROSITE" id="PS50089"/>
    </source>
</evidence>
<dbReference type="InterPro" id="IPR001293">
    <property type="entry name" value="Znf_TRAF"/>
</dbReference>
<dbReference type="SUPFAM" id="SSF57850">
    <property type="entry name" value="RING/U-box"/>
    <property type="match status" value="1"/>
</dbReference>
<dbReference type="PROSITE" id="PS50145">
    <property type="entry name" value="ZF_TRAF"/>
    <property type="match status" value="1"/>
</dbReference>
<keyword evidence="1 4" id="KW-0479">Metal-binding</keyword>
<keyword evidence="2 4" id="KW-0863">Zinc-finger</keyword>
<evidence type="ECO:0000313" key="8">
    <source>
        <dbReference type="EMBL" id="JAP93273.1"/>
    </source>
</evidence>
<gene>
    <name evidence="8" type="ORF">TPC1_14509</name>
</gene>
<dbReference type="Gene3D" id="3.30.40.10">
    <property type="entry name" value="Zinc/RING finger domain, C3HC4 (zinc finger)"/>
    <property type="match status" value="2"/>
</dbReference>
<dbReference type="InterPro" id="IPR013083">
    <property type="entry name" value="Znf_RING/FYVE/PHD"/>
</dbReference>
<dbReference type="GO" id="GO:0008270">
    <property type="term" value="F:zinc ion binding"/>
    <property type="evidence" value="ECO:0007669"/>
    <property type="project" value="UniProtKB-KW"/>
</dbReference>
<dbReference type="SUPFAM" id="SSF49599">
    <property type="entry name" value="TRAF domain-like"/>
    <property type="match status" value="1"/>
</dbReference>
<evidence type="ECO:0000256" key="5">
    <source>
        <dbReference type="SAM" id="MobiDB-lite"/>
    </source>
</evidence>
<feature type="domain" description="RING-type" evidence="6">
    <location>
        <begin position="18"/>
        <end position="53"/>
    </location>
</feature>
<feature type="compositionally biased region" description="Basic and acidic residues" evidence="5">
    <location>
        <begin position="243"/>
        <end position="254"/>
    </location>
</feature>